<protein>
    <submittedName>
        <fullName evidence="1">Uncharacterized protein</fullName>
    </submittedName>
</protein>
<keyword evidence="2" id="KW-1185">Reference proteome</keyword>
<evidence type="ECO:0000313" key="2">
    <source>
        <dbReference type="Proteomes" id="UP001597295"/>
    </source>
</evidence>
<reference evidence="2" key="1">
    <citation type="journal article" date="2019" name="Int. J. Syst. Evol. Microbiol.">
        <title>The Global Catalogue of Microorganisms (GCM) 10K type strain sequencing project: providing services to taxonomists for standard genome sequencing and annotation.</title>
        <authorList>
            <consortium name="The Broad Institute Genomics Platform"/>
            <consortium name="The Broad Institute Genome Sequencing Center for Infectious Disease"/>
            <person name="Wu L."/>
            <person name="Ma J."/>
        </authorList>
    </citation>
    <scope>NUCLEOTIDE SEQUENCE [LARGE SCALE GENOMIC DNA]</scope>
    <source>
        <strain evidence="2">CGMCC 1.19062</strain>
    </source>
</reference>
<comment type="caution">
    <text evidence="1">The sequence shown here is derived from an EMBL/GenBank/DDBJ whole genome shotgun (WGS) entry which is preliminary data.</text>
</comment>
<dbReference type="RefSeq" id="WP_379876468.1">
    <property type="nucleotide sequence ID" value="NZ_JBHUIP010000011.1"/>
</dbReference>
<name>A0ABW5DQL5_9PROT</name>
<gene>
    <name evidence="1" type="ORF">ACFSM5_11210</name>
</gene>
<proteinExistence type="predicted"/>
<sequence length="181" mass="19548">MKTIELPLRAYLVAHCVVRSGAFVTMLELEAAGDAFHLKRIASRPYTGAVHPLTPRGELVIVEALGGAGAVILHECRNDAGRARRDRLELMRKSHPGGGQVDAFISSGQKIALKAKQTTVALWPRSQKLGLGAALGLAFLLLDHLYVTGRLTADGLRQSLESIERLLEVGPVRRPSRMVAA</sequence>
<accession>A0ABW5DQL5</accession>
<dbReference type="Proteomes" id="UP001597295">
    <property type="component" value="Unassembled WGS sequence"/>
</dbReference>
<dbReference type="EMBL" id="JBHUIP010000011">
    <property type="protein sequence ID" value="MFD2263458.1"/>
    <property type="molecule type" value="Genomic_DNA"/>
</dbReference>
<evidence type="ECO:0000313" key="1">
    <source>
        <dbReference type="EMBL" id="MFD2263458.1"/>
    </source>
</evidence>
<organism evidence="1 2">
    <name type="scientific">Lacibacterium aquatile</name>
    <dbReference type="NCBI Taxonomy" id="1168082"/>
    <lineage>
        <taxon>Bacteria</taxon>
        <taxon>Pseudomonadati</taxon>
        <taxon>Pseudomonadota</taxon>
        <taxon>Alphaproteobacteria</taxon>
        <taxon>Rhodospirillales</taxon>
        <taxon>Rhodospirillaceae</taxon>
    </lineage>
</organism>